<sequence length="161" mass="18592">MSKTLVFADKLLSLRGQIDITEQEGQLSYQARGDFSLFRTRWRVFREGHEVAMIRRKLFSLSPTYHISGQLGEMVLTRKFLALNRQYTVAGGSYDGATFTGNLFDLAFQIEHQGRPLAQAREKLISMRDKHRLEVLSDDADDELFTVIVMVVMQMEKRDKD</sequence>
<dbReference type="RefSeq" id="WP_126754045.1">
    <property type="nucleotide sequence ID" value="NZ_PIPY01000004.1"/>
</dbReference>
<keyword evidence="3" id="KW-1185">Reference proteome</keyword>
<gene>
    <name evidence="2" type="ORF">CWI71_04335</name>
</gene>
<proteinExistence type="inferred from homology"/>
<evidence type="ECO:0000313" key="2">
    <source>
        <dbReference type="EMBL" id="RUO62085.1"/>
    </source>
</evidence>
<evidence type="ECO:0000256" key="1">
    <source>
        <dbReference type="ARBA" id="ARBA00005437"/>
    </source>
</evidence>
<dbReference type="Proteomes" id="UP000288259">
    <property type="component" value="Unassembled WGS sequence"/>
</dbReference>
<dbReference type="AlphaFoldDB" id="A0A432YMK4"/>
<dbReference type="Pfam" id="PF04525">
    <property type="entry name" value="LOR"/>
    <property type="match status" value="1"/>
</dbReference>
<comment type="similarity">
    <text evidence="1">Belongs to the LOR family.</text>
</comment>
<dbReference type="OrthoDB" id="4863874at2"/>
<dbReference type="InterPro" id="IPR007612">
    <property type="entry name" value="LOR"/>
</dbReference>
<dbReference type="InterPro" id="IPR038595">
    <property type="entry name" value="LOR_sf"/>
</dbReference>
<accession>A0A432YMK4</accession>
<comment type="caution">
    <text evidence="2">The sequence shown here is derived from an EMBL/GenBank/DDBJ whole genome shotgun (WGS) entry which is preliminary data.</text>
</comment>
<reference evidence="3" key="1">
    <citation type="journal article" date="2018" name="Front. Microbiol.">
        <title>Genome-Based Analysis Reveals the Taxonomy and Diversity of the Family Idiomarinaceae.</title>
        <authorList>
            <person name="Liu Y."/>
            <person name="Lai Q."/>
            <person name="Shao Z."/>
        </authorList>
    </citation>
    <scope>NUCLEOTIDE SEQUENCE [LARGE SCALE GENOMIC DNA]</scope>
    <source>
        <strain evidence="3">CVS-6</strain>
    </source>
</reference>
<dbReference type="SUPFAM" id="SSF54518">
    <property type="entry name" value="Tubby C-terminal domain-like"/>
    <property type="match status" value="1"/>
</dbReference>
<evidence type="ECO:0000313" key="3">
    <source>
        <dbReference type="Proteomes" id="UP000288259"/>
    </source>
</evidence>
<name>A0A432YMK4_9GAMM</name>
<protein>
    <recommendedName>
        <fullName evidence="4">LURP-one-related family protein</fullName>
    </recommendedName>
</protein>
<organism evidence="2 3">
    <name type="scientific">Pseudidiomarina insulisalsae</name>
    <dbReference type="NCBI Taxonomy" id="575789"/>
    <lineage>
        <taxon>Bacteria</taxon>
        <taxon>Pseudomonadati</taxon>
        <taxon>Pseudomonadota</taxon>
        <taxon>Gammaproteobacteria</taxon>
        <taxon>Alteromonadales</taxon>
        <taxon>Idiomarinaceae</taxon>
        <taxon>Pseudidiomarina</taxon>
    </lineage>
</organism>
<dbReference type="InterPro" id="IPR025659">
    <property type="entry name" value="Tubby-like_C"/>
</dbReference>
<dbReference type="EMBL" id="PIPY01000004">
    <property type="protein sequence ID" value="RUO62085.1"/>
    <property type="molecule type" value="Genomic_DNA"/>
</dbReference>
<evidence type="ECO:0008006" key="4">
    <source>
        <dbReference type="Google" id="ProtNLM"/>
    </source>
</evidence>
<dbReference type="Gene3D" id="2.40.160.200">
    <property type="entry name" value="LURP1-related"/>
    <property type="match status" value="1"/>
</dbReference>